<dbReference type="KEGG" id="masz:C9I28_10415"/>
<dbReference type="OrthoDB" id="8778100at2"/>
<gene>
    <name evidence="1" type="ORF">C9I28_10415</name>
</gene>
<reference evidence="1 2" key="1">
    <citation type="submission" date="2018-03" db="EMBL/GenBank/DDBJ databases">
        <title>Massilia armeniaca sp. nov., isolated from desert soil.</title>
        <authorList>
            <person name="Huang H."/>
            <person name="Ren M."/>
        </authorList>
    </citation>
    <scope>NUCLEOTIDE SEQUENCE [LARGE SCALE GENOMIC DNA]</scope>
    <source>
        <strain evidence="1 2">ZMN-3</strain>
    </source>
</reference>
<dbReference type="EMBL" id="CP028324">
    <property type="protein sequence ID" value="AVR96091.1"/>
    <property type="molecule type" value="Genomic_DNA"/>
</dbReference>
<dbReference type="Proteomes" id="UP000240505">
    <property type="component" value="Chromosome"/>
</dbReference>
<organism evidence="1 2">
    <name type="scientific">Pseudoduganella armeniaca</name>
    <dbReference type="NCBI Taxonomy" id="2072590"/>
    <lineage>
        <taxon>Bacteria</taxon>
        <taxon>Pseudomonadati</taxon>
        <taxon>Pseudomonadota</taxon>
        <taxon>Betaproteobacteria</taxon>
        <taxon>Burkholderiales</taxon>
        <taxon>Oxalobacteraceae</taxon>
        <taxon>Telluria group</taxon>
        <taxon>Pseudoduganella</taxon>
    </lineage>
</organism>
<dbReference type="RefSeq" id="WP_107141443.1">
    <property type="nucleotide sequence ID" value="NZ_CP028324.1"/>
</dbReference>
<evidence type="ECO:0000313" key="1">
    <source>
        <dbReference type="EMBL" id="AVR96091.1"/>
    </source>
</evidence>
<dbReference type="AlphaFoldDB" id="A0A2R4C932"/>
<keyword evidence="2" id="KW-1185">Reference proteome</keyword>
<sequence length="82" mass="8815">MGIRDERRADTATARIIDHGMAVACTHGWRYAAHYLENQGVGAATIQRVLLGEGSARSGASCAPHWYGVPARERDSLPGVKP</sequence>
<name>A0A2R4C932_9BURK</name>
<protein>
    <submittedName>
        <fullName evidence="1">Uncharacterized protein</fullName>
    </submittedName>
</protein>
<accession>A0A2R4C932</accession>
<proteinExistence type="predicted"/>
<evidence type="ECO:0000313" key="2">
    <source>
        <dbReference type="Proteomes" id="UP000240505"/>
    </source>
</evidence>